<comment type="caution">
    <text evidence="3">The sequence shown here is derived from an EMBL/GenBank/DDBJ whole genome shotgun (WGS) entry which is preliminary data.</text>
</comment>
<accession>A0A9C9EP18</accession>
<evidence type="ECO:0000256" key="1">
    <source>
        <dbReference type="SAM" id="Coils"/>
    </source>
</evidence>
<organism evidence="3 4">
    <name type="scientific">candidate division WOR-3 bacterium</name>
    <dbReference type="NCBI Taxonomy" id="2052148"/>
    <lineage>
        <taxon>Bacteria</taxon>
        <taxon>Bacteria division WOR-3</taxon>
    </lineage>
</organism>
<feature type="domain" description="CHAT" evidence="2">
    <location>
        <begin position="929"/>
        <end position="1193"/>
    </location>
</feature>
<dbReference type="EMBL" id="DRIG01000105">
    <property type="protein sequence ID" value="HEC79499.1"/>
    <property type="molecule type" value="Genomic_DNA"/>
</dbReference>
<dbReference type="PANTHER" id="PTHR10098">
    <property type="entry name" value="RAPSYN-RELATED"/>
    <property type="match status" value="1"/>
</dbReference>
<evidence type="ECO:0000313" key="4">
    <source>
        <dbReference type="Proteomes" id="UP000885826"/>
    </source>
</evidence>
<sequence length="1195" mass="135111">MVYKEHFQQRNRKLQKYRRLEKSFFVILLLFLFSFSGYLFGGETAAVYNSMDRLSYWLGRAQVDTVESISDSIIAVLDKLSARERPEALKLILKYTEEGAHFLDYDCVWDIGWFIKENVFYGDTALGRRIISIIEEKDLIGKYGDDGAIFLYLLGCSLPRIYGEASIPILLGFCRDERLPEEVRIEYCVSAAEFHNRESFEKILEVAGTFTDTAAFIRILCTTGDERALPQILPCLESYEKEIAYGLQYIPSPVSIQTLIKILEHQIAIGAECTGSWSGTAYDCAILSLGVIGDESAIPVLKKALRDSTQVEARRLAAWSLWMLEDKSGIPVMVKDRQFYDLRIMADPISVPYLIPLLDSDDEGARLSAVRVLEKVGTQDAVDALSERYLLSEETEAVKDNIAVALVHLGVEKGVQRIAALINDKTRKDRFLLLWRIFSSPLNTGSDEILKPALYKLLLDDDKPIFQIRAAWALAAMGDTAGASVFGEPISKAVIRWFPSMPEFCKRAAKYFRPSVNELLEIVQESTGDEETVIERVEVIPELFSYNALPLLETGIESLKVVPRAKTVYSLVLALLCQSAEEYEKEAAFAAIALETARNIGDYPLVLEALWLLADAAIYSADYETADKVLEEAIEICSHLTDEERNRCRQRFPDAYTYYLLGELNLRRKKFKEALKNFTAARKELNYRVSTKLIEFISQREPRDRLKAMVASGLGVAHTELGKASFKEAVDGFDKVGVTNIREQESRDRAYYGLIRAAVADGDYEKAQELTEKLILIKLKEDFEKLEINPVNPQRKKELEELRRRKKEIDEMKRQMEKAEKAPLDPALQNKAREFKKYIHKLKNDNPKLFAIVNSEPSNLKELQDIGLISDNMAILQYLMADEELYIFIVKSYDLFIRRVVVGKKKLAGLIDGYRTLIKNFCSEEELVEYSDALYKYLLEPLETDLADVEIIGVIPNQHLYYLPFAALRKKGDKLCFGEKYQVFYINSTTLFGIIAKEQGCDIATAPLVAFANADGTLAEAEEEIKSISVLYSEVDSFYRGSAEKNRVFRLSGCQILQFATHGKSIPYAPTSSYLVLAPRGEEGHLRVEEIWGLDLKDCPLVVLSACETAEGKLIAGDEVVSLAFGFIYAGSASCLATLWEVASQATAEFMEEFHKNLKTGKSRVQSLQTAQVKIKGKYSSPFYWAPFVLIGDWR</sequence>
<dbReference type="PANTHER" id="PTHR10098:SF108">
    <property type="entry name" value="TETRATRICOPEPTIDE REPEAT PROTEIN 28"/>
    <property type="match status" value="1"/>
</dbReference>
<dbReference type="SUPFAM" id="SSF48371">
    <property type="entry name" value="ARM repeat"/>
    <property type="match status" value="2"/>
</dbReference>
<dbReference type="Gene3D" id="1.25.40.10">
    <property type="entry name" value="Tetratricopeptide repeat domain"/>
    <property type="match status" value="2"/>
</dbReference>
<keyword evidence="1" id="KW-0175">Coiled coil</keyword>
<protein>
    <submittedName>
        <fullName evidence="3">CHAT domain-containing protein</fullName>
    </submittedName>
</protein>
<proteinExistence type="predicted"/>
<dbReference type="SUPFAM" id="SSF48452">
    <property type="entry name" value="TPR-like"/>
    <property type="match status" value="1"/>
</dbReference>
<dbReference type="Pfam" id="PF13646">
    <property type="entry name" value="HEAT_2"/>
    <property type="match status" value="1"/>
</dbReference>
<evidence type="ECO:0000313" key="3">
    <source>
        <dbReference type="EMBL" id="HEC79499.1"/>
    </source>
</evidence>
<dbReference type="AlphaFoldDB" id="A0A9C9EP18"/>
<dbReference type="InterPro" id="IPR004155">
    <property type="entry name" value="PBS_lyase_HEAT"/>
</dbReference>
<dbReference type="InterPro" id="IPR011990">
    <property type="entry name" value="TPR-like_helical_dom_sf"/>
</dbReference>
<name>A0A9C9EP18_UNCW3</name>
<feature type="coiled-coil region" evidence="1">
    <location>
        <begin position="795"/>
        <end position="822"/>
    </location>
</feature>
<dbReference type="Pfam" id="PF03130">
    <property type="entry name" value="HEAT_PBS"/>
    <property type="match status" value="1"/>
</dbReference>
<dbReference type="Pfam" id="PF12770">
    <property type="entry name" value="CHAT"/>
    <property type="match status" value="1"/>
</dbReference>
<gene>
    <name evidence="3" type="ORF">ENI34_10255</name>
</gene>
<dbReference type="InterPro" id="IPR024983">
    <property type="entry name" value="CHAT_dom"/>
</dbReference>
<dbReference type="InterPro" id="IPR011989">
    <property type="entry name" value="ARM-like"/>
</dbReference>
<evidence type="ECO:0000259" key="2">
    <source>
        <dbReference type="Pfam" id="PF12770"/>
    </source>
</evidence>
<dbReference type="Proteomes" id="UP000885826">
    <property type="component" value="Unassembled WGS sequence"/>
</dbReference>
<dbReference type="InterPro" id="IPR016024">
    <property type="entry name" value="ARM-type_fold"/>
</dbReference>
<reference evidence="3" key="1">
    <citation type="journal article" date="2020" name="mSystems">
        <title>Genome- and Community-Level Interaction Insights into Carbon Utilization and Element Cycling Functions of Hydrothermarchaeota in Hydrothermal Sediment.</title>
        <authorList>
            <person name="Zhou Z."/>
            <person name="Liu Y."/>
            <person name="Xu W."/>
            <person name="Pan J."/>
            <person name="Luo Z.H."/>
            <person name="Li M."/>
        </authorList>
    </citation>
    <scope>NUCLEOTIDE SEQUENCE</scope>
    <source>
        <strain evidence="3">HyVt-388</strain>
    </source>
</reference>
<dbReference type="Gene3D" id="1.25.10.10">
    <property type="entry name" value="Leucine-rich Repeat Variant"/>
    <property type="match status" value="2"/>
</dbReference>